<dbReference type="KEGG" id="bmor:101738086"/>
<evidence type="ECO:0000313" key="4">
    <source>
        <dbReference type="Proteomes" id="UP000005204"/>
    </source>
</evidence>
<dbReference type="InterPro" id="IPR051133">
    <property type="entry name" value="Adapter_Engulfment-Domain"/>
</dbReference>
<dbReference type="GeneID" id="101738086"/>
<dbReference type="PROSITE" id="PS01179">
    <property type="entry name" value="PID"/>
    <property type="match status" value="1"/>
</dbReference>
<reference evidence="4" key="1">
    <citation type="journal article" date="2008" name="Insect Biochem. Mol. Biol.">
        <title>The genome of a lepidopteran model insect, the silkworm Bombyx mori.</title>
        <authorList>
            <consortium name="International Silkworm Genome Consortium"/>
        </authorList>
    </citation>
    <scope>NUCLEOTIDE SEQUENCE [LARGE SCALE GENOMIC DNA]</scope>
    <source>
        <strain evidence="4">p50T</strain>
    </source>
</reference>
<dbReference type="Pfam" id="PF00640">
    <property type="entry name" value="PID"/>
    <property type="match status" value="1"/>
</dbReference>
<dbReference type="AlphaFoldDB" id="A0A8R1WMK1"/>
<evidence type="ECO:0000259" key="2">
    <source>
        <dbReference type="PROSITE" id="PS01179"/>
    </source>
</evidence>
<dbReference type="RefSeq" id="XP_004926300.1">
    <property type="nucleotide sequence ID" value="XM_004926243.4"/>
</dbReference>
<accession>A0A8R1WMK1</accession>
<sequence length="214" mass="23788">MATLLRKMWKNHSKHKKLSEEWALADCEGEGWWREVRDPNSKMDVRYAGSAPVERAASAPATVIGVRTALQSAKTLKKKPQKVNVDINIKGIIVTDAETENNVLAVSIYSISYCSADVANSRVFAVVEGAKGNDENDSHIVHVFVCSQRKQARALALSLAHAFNDAYQLWQANQAGSMNSNAKRTAPWVRFQEESDEEIDEEDWQSPAPLVTFA</sequence>
<dbReference type="SUPFAM" id="SSF50729">
    <property type="entry name" value="PH domain-like"/>
    <property type="match status" value="1"/>
</dbReference>
<feature type="compositionally biased region" description="Acidic residues" evidence="1">
    <location>
        <begin position="194"/>
        <end position="204"/>
    </location>
</feature>
<dbReference type="InterPro" id="IPR011993">
    <property type="entry name" value="PH-like_dom_sf"/>
</dbReference>
<dbReference type="Proteomes" id="UP000005204">
    <property type="component" value="Unassembled WGS sequence"/>
</dbReference>
<dbReference type="SMART" id="SM00462">
    <property type="entry name" value="PTB"/>
    <property type="match status" value="1"/>
</dbReference>
<dbReference type="Gene3D" id="2.30.29.30">
    <property type="entry name" value="Pleckstrin-homology domain (PH domain)/Phosphotyrosine-binding domain (PTB)"/>
    <property type="match status" value="1"/>
</dbReference>
<protein>
    <recommendedName>
        <fullName evidence="2">PID domain-containing protein</fullName>
    </recommendedName>
</protein>
<proteinExistence type="predicted"/>
<dbReference type="EnsemblMetazoa" id="XM_004926243.3">
    <property type="protein sequence ID" value="XP_004926300.1"/>
    <property type="gene ID" value="LOC101738086"/>
</dbReference>
<dbReference type="InterPro" id="IPR006020">
    <property type="entry name" value="PTB/PI_dom"/>
</dbReference>
<organism evidence="3 4">
    <name type="scientific">Bombyx mori</name>
    <name type="common">Silk moth</name>
    <dbReference type="NCBI Taxonomy" id="7091"/>
    <lineage>
        <taxon>Eukaryota</taxon>
        <taxon>Metazoa</taxon>
        <taxon>Ecdysozoa</taxon>
        <taxon>Arthropoda</taxon>
        <taxon>Hexapoda</taxon>
        <taxon>Insecta</taxon>
        <taxon>Pterygota</taxon>
        <taxon>Neoptera</taxon>
        <taxon>Endopterygota</taxon>
        <taxon>Lepidoptera</taxon>
        <taxon>Glossata</taxon>
        <taxon>Ditrysia</taxon>
        <taxon>Bombycoidea</taxon>
        <taxon>Bombycidae</taxon>
        <taxon>Bombycinae</taxon>
        <taxon>Bombyx</taxon>
    </lineage>
</organism>
<dbReference type="PANTHER" id="PTHR11232:SF74">
    <property type="entry name" value="PTB DOMAIN-CONTAINING ADAPTER PROTEIN CED-6-LIKE PROTEIN"/>
    <property type="match status" value="1"/>
</dbReference>
<feature type="region of interest" description="Disordered" evidence="1">
    <location>
        <begin position="194"/>
        <end position="214"/>
    </location>
</feature>
<keyword evidence="4" id="KW-1185">Reference proteome</keyword>
<evidence type="ECO:0000256" key="1">
    <source>
        <dbReference type="SAM" id="MobiDB-lite"/>
    </source>
</evidence>
<dbReference type="OrthoDB" id="9999955at2759"/>
<name>A0A8R1WMK1_BOMMO</name>
<dbReference type="PANTHER" id="PTHR11232">
    <property type="entry name" value="PHOSPHOTYROSINE INTERACTION DOMAIN-CONTAINING FAMILY MEMBER"/>
    <property type="match status" value="1"/>
</dbReference>
<reference evidence="3" key="2">
    <citation type="submission" date="2022-06" db="UniProtKB">
        <authorList>
            <consortium name="EnsemblMetazoa"/>
        </authorList>
    </citation>
    <scope>IDENTIFICATION</scope>
    <source>
        <strain evidence="3">p50T (Dazao)</strain>
    </source>
</reference>
<evidence type="ECO:0000313" key="3">
    <source>
        <dbReference type="EnsemblMetazoa" id="XP_004926300.1"/>
    </source>
</evidence>
<feature type="domain" description="PID" evidence="2">
    <location>
        <begin position="45"/>
        <end position="168"/>
    </location>
</feature>